<dbReference type="Pfam" id="PF08240">
    <property type="entry name" value="ADH_N"/>
    <property type="match status" value="1"/>
</dbReference>
<dbReference type="EMBL" id="MU001869">
    <property type="protein sequence ID" value="KAF2795097.1"/>
    <property type="molecule type" value="Genomic_DNA"/>
</dbReference>
<gene>
    <name evidence="5" type="ORF">K505DRAFT_407134</name>
</gene>
<dbReference type="Gene3D" id="3.90.180.10">
    <property type="entry name" value="Medium-chain alcohol dehydrogenases, catalytic domain"/>
    <property type="match status" value="1"/>
</dbReference>
<dbReference type="SUPFAM" id="SSF50129">
    <property type="entry name" value="GroES-like"/>
    <property type="match status" value="1"/>
</dbReference>
<dbReference type="AlphaFoldDB" id="A0A6A6XHI6"/>
<evidence type="ECO:0000256" key="2">
    <source>
        <dbReference type="ARBA" id="ARBA00011245"/>
    </source>
</evidence>
<dbReference type="InterPro" id="IPR013149">
    <property type="entry name" value="ADH-like_C"/>
</dbReference>
<accession>A0A6A6XHI6</accession>
<comment type="subunit">
    <text evidence="2">Monomer.</text>
</comment>
<dbReference type="PANTHER" id="PTHR45348">
    <property type="entry name" value="HYPOTHETICAL OXIDOREDUCTASE (EUROFUNG)"/>
    <property type="match status" value="1"/>
</dbReference>
<dbReference type="Gene3D" id="3.40.50.720">
    <property type="entry name" value="NAD(P)-binding Rossmann-like Domain"/>
    <property type="match status" value="1"/>
</dbReference>
<dbReference type="InterPro" id="IPR047122">
    <property type="entry name" value="Trans-enoyl_RdTase-like"/>
</dbReference>
<dbReference type="SMART" id="SM00829">
    <property type="entry name" value="PKS_ER"/>
    <property type="match status" value="1"/>
</dbReference>
<keyword evidence="6" id="KW-1185">Reference proteome</keyword>
<dbReference type="Proteomes" id="UP000799757">
    <property type="component" value="Unassembled WGS sequence"/>
</dbReference>
<dbReference type="SUPFAM" id="SSF51735">
    <property type="entry name" value="NAD(P)-binding Rossmann-fold domains"/>
    <property type="match status" value="1"/>
</dbReference>
<proteinExistence type="inferred from homology"/>
<dbReference type="InterPro" id="IPR020843">
    <property type="entry name" value="ER"/>
</dbReference>
<dbReference type="Pfam" id="PF00107">
    <property type="entry name" value="ADH_zinc_N"/>
    <property type="match status" value="1"/>
</dbReference>
<sequence length="350" mass="37597">MKAIRVVKPGHAAVVDADIPKIPSPAHVLIKTVAVAVNPTDWKHVENETEPVTVGCDFSGIIEEVGTDVTDYKKGDRVWSAVHGCNPLQLESGAFGEYIIAKGALINKIPEGRSFEEMATLGVGVITVGQGLYQSMGLPLPDSPAKEKFPVLIYGGSSATGAMGIQFAKLSGLEVLTTCSPSNFDYVKSLGADAVFDYNSPTCAADIRAHTNNKLYYVWDTIGTPSSYAIGASCLSSSPPAGQKMHYGTINPPPEAGILSDDVAVTFTLGYSCQGEAWEMGPWKFPASPEDYEFIVKWMPTTQRLLAERKWKPHRQEVREGGLEGVLGGLEDLKQGKVSGMKVVFRIGES</sequence>
<protein>
    <submittedName>
        <fullName evidence="5">Putative zinc-binding oxidoreductase ToxD</fullName>
    </submittedName>
</protein>
<feature type="domain" description="Enoyl reductase (ER)" evidence="4">
    <location>
        <begin position="10"/>
        <end position="345"/>
    </location>
</feature>
<evidence type="ECO:0000259" key="4">
    <source>
        <dbReference type="SMART" id="SM00829"/>
    </source>
</evidence>
<dbReference type="InterPro" id="IPR036291">
    <property type="entry name" value="NAD(P)-bd_dom_sf"/>
</dbReference>
<comment type="similarity">
    <text evidence="1">Belongs to the zinc-containing alcohol dehydrogenase family.</text>
</comment>
<organism evidence="5 6">
    <name type="scientific">Melanomma pulvis-pyrius CBS 109.77</name>
    <dbReference type="NCBI Taxonomy" id="1314802"/>
    <lineage>
        <taxon>Eukaryota</taxon>
        <taxon>Fungi</taxon>
        <taxon>Dikarya</taxon>
        <taxon>Ascomycota</taxon>
        <taxon>Pezizomycotina</taxon>
        <taxon>Dothideomycetes</taxon>
        <taxon>Pleosporomycetidae</taxon>
        <taxon>Pleosporales</taxon>
        <taxon>Melanommataceae</taxon>
        <taxon>Melanomma</taxon>
    </lineage>
</organism>
<dbReference type="OrthoDB" id="48317at2759"/>
<evidence type="ECO:0000313" key="6">
    <source>
        <dbReference type="Proteomes" id="UP000799757"/>
    </source>
</evidence>
<evidence type="ECO:0000256" key="1">
    <source>
        <dbReference type="ARBA" id="ARBA00008072"/>
    </source>
</evidence>
<dbReference type="GO" id="GO:0016651">
    <property type="term" value="F:oxidoreductase activity, acting on NAD(P)H"/>
    <property type="evidence" value="ECO:0007669"/>
    <property type="project" value="InterPro"/>
</dbReference>
<dbReference type="PANTHER" id="PTHR45348:SF2">
    <property type="entry name" value="ZINC-TYPE ALCOHOL DEHYDROGENASE-LIKE PROTEIN C2E1P3.01"/>
    <property type="match status" value="1"/>
</dbReference>
<dbReference type="CDD" id="cd08249">
    <property type="entry name" value="enoyl_reductase_like"/>
    <property type="match status" value="1"/>
</dbReference>
<evidence type="ECO:0000256" key="3">
    <source>
        <dbReference type="ARBA" id="ARBA00023002"/>
    </source>
</evidence>
<name>A0A6A6XHI6_9PLEO</name>
<evidence type="ECO:0000313" key="5">
    <source>
        <dbReference type="EMBL" id="KAF2795097.1"/>
    </source>
</evidence>
<dbReference type="InterPro" id="IPR013154">
    <property type="entry name" value="ADH-like_N"/>
</dbReference>
<keyword evidence="3" id="KW-0560">Oxidoreductase</keyword>
<dbReference type="InterPro" id="IPR011032">
    <property type="entry name" value="GroES-like_sf"/>
</dbReference>
<reference evidence="5" key="1">
    <citation type="journal article" date="2020" name="Stud. Mycol.">
        <title>101 Dothideomycetes genomes: a test case for predicting lifestyles and emergence of pathogens.</title>
        <authorList>
            <person name="Haridas S."/>
            <person name="Albert R."/>
            <person name="Binder M."/>
            <person name="Bloem J."/>
            <person name="Labutti K."/>
            <person name="Salamov A."/>
            <person name="Andreopoulos B."/>
            <person name="Baker S."/>
            <person name="Barry K."/>
            <person name="Bills G."/>
            <person name="Bluhm B."/>
            <person name="Cannon C."/>
            <person name="Castanera R."/>
            <person name="Culley D."/>
            <person name="Daum C."/>
            <person name="Ezra D."/>
            <person name="Gonzalez J."/>
            <person name="Henrissat B."/>
            <person name="Kuo A."/>
            <person name="Liang C."/>
            <person name="Lipzen A."/>
            <person name="Lutzoni F."/>
            <person name="Magnuson J."/>
            <person name="Mondo S."/>
            <person name="Nolan M."/>
            <person name="Ohm R."/>
            <person name="Pangilinan J."/>
            <person name="Park H.-J."/>
            <person name="Ramirez L."/>
            <person name="Alfaro M."/>
            <person name="Sun H."/>
            <person name="Tritt A."/>
            <person name="Yoshinaga Y."/>
            <person name="Zwiers L.-H."/>
            <person name="Turgeon B."/>
            <person name="Goodwin S."/>
            <person name="Spatafora J."/>
            <person name="Crous P."/>
            <person name="Grigoriev I."/>
        </authorList>
    </citation>
    <scope>NUCLEOTIDE SEQUENCE</scope>
    <source>
        <strain evidence="5">CBS 109.77</strain>
    </source>
</reference>